<dbReference type="OrthoDB" id="420032at2759"/>
<accession>W2T2F6</accession>
<keyword evidence="2" id="KW-1185">Reference proteome</keyword>
<dbReference type="EMBL" id="KI660277">
    <property type="protein sequence ID" value="ETN75744.1"/>
    <property type="molecule type" value="Genomic_DNA"/>
</dbReference>
<name>W2T2F6_NECAM</name>
<dbReference type="KEGG" id="nai:NECAME_12174"/>
<gene>
    <name evidence="1" type="ORF">NECAME_12174</name>
</gene>
<organism evidence="1 2">
    <name type="scientific">Necator americanus</name>
    <name type="common">Human hookworm</name>
    <dbReference type="NCBI Taxonomy" id="51031"/>
    <lineage>
        <taxon>Eukaryota</taxon>
        <taxon>Metazoa</taxon>
        <taxon>Ecdysozoa</taxon>
        <taxon>Nematoda</taxon>
        <taxon>Chromadorea</taxon>
        <taxon>Rhabditida</taxon>
        <taxon>Rhabditina</taxon>
        <taxon>Rhabditomorpha</taxon>
        <taxon>Strongyloidea</taxon>
        <taxon>Ancylostomatidae</taxon>
        <taxon>Bunostominae</taxon>
        <taxon>Necator</taxon>
    </lineage>
</organism>
<dbReference type="STRING" id="51031.W2T2F6"/>
<dbReference type="AlphaFoldDB" id="W2T2F6"/>
<evidence type="ECO:0000313" key="1">
    <source>
        <dbReference type="EMBL" id="ETN75744.1"/>
    </source>
</evidence>
<dbReference type="Gene3D" id="2.30.42.10">
    <property type="match status" value="1"/>
</dbReference>
<reference evidence="2" key="1">
    <citation type="journal article" date="2014" name="Nat. Genet.">
        <title>Genome of the human hookworm Necator americanus.</title>
        <authorList>
            <person name="Tang Y.T."/>
            <person name="Gao X."/>
            <person name="Rosa B.A."/>
            <person name="Abubucker S."/>
            <person name="Hallsworth-Pepin K."/>
            <person name="Martin J."/>
            <person name="Tyagi R."/>
            <person name="Heizer E."/>
            <person name="Zhang X."/>
            <person name="Bhonagiri-Palsikar V."/>
            <person name="Minx P."/>
            <person name="Warren W.C."/>
            <person name="Wang Q."/>
            <person name="Zhan B."/>
            <person name="Hotez P.J."/>
            <person name="Sternberg P.W."/>
            <person name="Dougall A."/>
            <person name="Gaze S.T."/>
            <person name="Mulvenna J."/>
            <person name="Sotillo J."/>
            <person name="Ranganathan S."/>
            <person name="Rabelo E.M."/>
            <person name="Wilson R.K."/>
            <person name="Felgner P.L."/>
            <person name="Bethony J."/>
            <person name="Hawdon J.M."/>
            <person name="Gasser R.B."/>
            <person name="Loukas A."/>
            <person name="Mitreva M."/>
        </authorList>
    </citation>
    <scope>NUCLEOTIDE SEQUENCE [LARGE SCALE GENOMIC DNA]</scope>
</reference>
<dbReference type="InterPro" id="IPR036034">
    <property type="entry name" value="PDZ_sf"/>
</dbReference>
<dbReference type="SUPFAM" id="SSF50156">
    <property type="entry name" value="PDZ domain-like"/>
    <property type="match status" value="1"/>
</dbReference>
<protein>
    <submittedName>
        <fullName evidence="1">Uncharacterized protein</fullName>
    </submittedName>
</protein>
<sequence length="96" mass="10510">MIRSSMAASDASVPYMTPATPSFLALPYQAFLRNQETLFYYCDMQKKVLFFRSGHVVGGRRADTGRLGAFITRVKPGSVADTIGRLRAGLVLAYAS</sequence>
<evidence type="ECO:0000313" key="2">
    <source>
        <dbReference type="Proteomes" id="UP000053676"/>
    </source>
</evidence>
<dbReference type="Proteomes" id="UP000053676">
    <property type="component" value="Unassembled WGS sequence"/>
</dbReference>
<proteinExistence type="predicted"/>